<sequence>MQKQNEYDNKRKKTLRWGYLFAVVALCVFVMFLARIVILQNTNVQEIKDDYINKNYREATLKAARGNLFASDGSILATTVMRYDIYLDFKTMKDTVYSNNIGALTDSLSKMFGKSRGEFRQKFDEQKKKKNQYYTLVKGLDFDQYDRIRNFPIFKRGKNKGGFIVDRNYKRELATTEIGAGTIGIDNGELRSGLEGAFSKYLTGTDGKRLEQRINSSQWKPIDFWKVQEPVDGEDVYTTLDLRIQDIAHSALEKQLIHYEAKHGTVIVMEVETGKVRALVNLRRTEDGEYEDSYNYALKDNIEPGSTFKTISLLAAMDDGFIDENTTVNVGNGVWTYAKQRISDGHGGGTYDISDVLAKSSNVGTSKLITKYYAEKPQIFLDHLKRWKLFDKMDIELPGIAKPKILTPENKRWNAATLASISYGYSSNVNLLQLTTFYNGVANGGKMLKPLFIDKIMKDGKVMYNAKPEVMVNKMASEKAIKMMTSALTKAVEKGTGRSIFTPNLKMAGKTGTARFEYWLPGPMKYRASFAGFYPADAPKYTCYVMVSEPNTSIGFYGGPVAAPVFKEIAGKTFLKTPQNIEKEMLVDKKVNLSKMVEPNVKVAVNNKQMPSVVGLIGKNVIPQLENLGYRVDYKGVGRIKEQFPLEGTTISKNQRIYLSLQN</sequence>
<keyword evidence="6" id="KW-1185">Reference proteome</keyword>
<evidence type="ECO:0000256" key="2">
    <source>
        <dbReference type="ARBA" id="ARBA00023136"/>
    </source>
</evidence>
<evidence type="ECO:0000313" key="6">
    <source>
        <dbReference type="Proteomes" id="UP000236182"/>
    </source>
</evidence>
<evidence type="ECO:0000313" key="5">
    <source>
        <dbReference type="EMBL" id="PWN64310.1"/>
    </source>
</evidence>
<dbReference type="Pfam" id="PF00905">
    <property type="entry name" value="Transpeptidase"/>
    <property type="match status" value="1"/>
</dbReference>
<dbReference type="InterPro" id="IPR012338">
    <property type="entry name" value="Beta-lactam/transpept-like"/>
</dbReference>
<dbReference type="GO" id="GO:0005886">
    <property type="term" value="C:plasma membrane"/>
    <property type="evidence" value="ECO:0007669"/>
    <property type="project" value="TreeGrafter"/>
</dbReference>
<dbReference type="InterPro" id="IPR001460">
    <property type="entry name" value="PCN-bd_Tpept"/>
</dbReference>
<keyword evidence="2 3" id="KW-0472">Membrane</keyword>
<dbReference type="InterPro" id="IPR005543">
    <property type="entry name" value="PASTA_dom"/>
</dbReference>
<keyword evidence="3" id="KW-0812">Transmembrane</keyword>
<dbReference type="GO" id="GO:0008658">
    <property type="term" value="F:penicillin binding"/>
    <property type="evidence" value="ECO:0007669"/>
    <property type="project" value="InterPro"/>
</dbReference>
<evidence type="ECO:0000256" key="1">
    <source>
        <dbReference type="ARBA" id="ARBA00004370"/>
    </source>
</evidence>
<reference evidence="5" key="1">
    <citation type="submission" date="2018-04" db="EMBL/GenBank/DDBJ databases">
        <title>Draft Genome Sequences of Chryseobacterium lactis NCTC11390T isolated from milk, Chryseobacterium oncorhynchi 701B-08T from rainbow trout, and Chryseobacterium viscerum 687B-08T from diseased fish.</title>
        <authorList>
            <person name="Jeong J.-J."/>
            <person name="Lee Y.J."/>
            <person name="Pathiraja D."/>
            <person name="Park B."/>
            <person name="Choi I.-G."/>
            <person name="Kim K.D."/>
        </authorList>
    </citation>
    <scope>NUCLEOTIDE SEQUENCE [LARGE SCALE GENOMIC DNA]</scope>
    <source>
        <strain evidence="5">701B-08</strain>
    </source>
</reference>
<organism evidence="5 6">
    <name type="scientific">Chryseobacterium oncorhynchi</name>
    <dbReference type="NCBI Taxonomy" id="741074"/>
    <lineage>
        <taxon>Bacteria</taxon>
        <taxon>Pseudomonadati</taxon>
        <taxon>Bacteroidota</taxon>
        <taxon>Flavobacteriia</taxon>
        <taxon>Flavobacteriales</taxon>
        <taxon>Weeksellaceae</taxon>
        <taxon>Chryseobacterium group</taxon>
        <taxon>Chryseobacterium</taxon>
    </lineage>
</organism>
<dbReference type="Gene3D" id="3.90.1310.10">
    <property type="entry name" value="Penicillin-binding protein 2a (Domain 2)"/>
    <property type="match status" value="1"/>
</dbReference>
<dbReference type="PANTHER" id="PTHR30627:SF1">
    <property type="entry name" value="PEPTIDOGLYCAN D,D-TRANSPEPTIDASE FTSI"/>
    <property type="match status" value="1"/>
</dbReference>
<dbReference type="Pfam" id="PF03793">
    <property type="entry name" value="PASTA"/>
    <property type="match status" value="1"/>
</dbReference>
<keyword evidence="3" id="KW-1133">Transmembrane helix</keyword>
<dbReference type="Gene3D" id="3.30.450.330">
    <property type="match status" value="1"/>
</dbReference>
<dbReference type="PROSITE" id="PS51178">
    <property type="entry name" value="PASTA"/>
    <property type="match status" value="1"/>
</dbReference>
<proteinExistence type="predicted"/>
<accession>A0A316X095</accession>
<dbReference type="AlphaFoldDB" id="A0A316X095"/>
<comment type="subcellular location">
    <subcellularLocation>
        <location evidence="1">Membrane</location>
    </subcellularLocation>
</comment>
<dbReference type="SUPFAM" id="SSF54184">
    <property type="entry name" value="Penicillin-binding protein 2x (pbp-2x), c-terminal domain"/>
    <property type="match status" value="1"/>
</dbReference>
<gene>
    <name evidence="5" type="ORF">C1638_010390</name>
</gene>
<evidence type="ECO:0000256" key="3">
    <source>
        <dbReference type="SAM" id="Phobius"/>
    </source>
</evidence>
<dbReference type="SUPFAM" id="SSF56519">
    <property type="entry name" value="Penicillin binding protein dimerisation domain"/>
    <property type="match status" value="1"/>
</dbReference>
<dbReference type="PANTHER" id="PTHR30627">
    <property type="entry name" value="PEPTIDOGLYCAN D,D-TRANSPEPTIDASE"/>
    <property type="match status" value="1"/>
</dbReference>
<dbReference type="InterPro" id="IPR036138">
    <property type="entry name" value="PBP_dimer_sf"/>
</dbReference>
<dbReference type="InterPro" id="IPR050515">
    <property type="entry name" value="Beta-lactam/transpept"/>
</dbReference>
<feature type="transmembrane region" description="Helical" evidence="3">
    <location>
        <begin position="20"/>
        <end position="38"/>
    </location>
</feature>
<dbReference type="SUPFAM" id="SSF56601">
    <property type="entry name" value="beta-lactamase/transpeptidase-like"/>
    <property type="match status" value="1"/>
</dbReference>
<dbReference type="Proteomes" id="UP000236182">
    <property type="component" value="Unassembled WGS sequence"/>
</dbReference>
<dbReference type="GO" id="GO:0071555">
    <property type="term" value="P:cell wall organization"/>
    <property type="evidence" value="ECO:0007669"/>
    <property type="project" value="TreeGrafter"/>
</dbReference>
<dbReference type="RefSeq" id="WP_109620728.1">
    <property type="nucleotide sequence ID" value="NZ_PPEI02000003.1"/>
</dbReference>
<dbReference type="Gene3D" id="3.40.710.10">
    <property type="entry name" value="DD-peptidase/beta-lactamase superfamily"/>
    <property type="match status" value="1"/>
</dbReference>
<protein>
    <submittedName>
        <fullName evidence="5">Peptidoglycan glycosyltransferase</fullName>
    </submittedName>
</protein>
<dbReference type="GO" id="GO:0016740">
    <property type="term" value="F:transferase activity"/>
    <property type="evidence" value="ECO:0007669"/>
    <property type="project" value="UniProtKB-KW"/>
</dbReference>
<name>A0A316X095_9FLAO</name>
<feature type="domain" description="PASTA" evidence="4">
    <location>
        <begin position="604"/>
        <end position="663"/>
    </location>
</feature>
<evidence type="ECO:0000259" key="4">
    <source>
        <dbReference type="PROSITE" id="PS51178"/>
    </source>
</evidence>
<comment type="caution">
    <text evidence="5">The sequence shown here is derived from an EMBL/GenBank/DDBJ whole genome shotgun (WGS) entry which is preliminary data.</text>
</comment>
<dbReference type="EMBL" id="PPEI02000003">
    <property type="protein sequence ID" value="PWN64310.1"/>
    <property type="molecule type" value="Genomic_DNA"/>
</dbReference>
<dbReference type="OrthoDB" id="9804124at2"/>